<dbReference type="InterPro" id="IPR011830">
    <property type="entry name" value="LEU1_arch"/>
</dbReference>
<dbReference type="GO" id="GO:0009098">
    <property type="term" value="P:L-leucine biosynthetic process"/>
    <property type="evidence" value="ECO:0007669"/>
    <property type="project" value="UniProtKB-KW"/>
</dbReference>
<keyword evidence="7 10" id="KW-0808">Transferase</keyword>
<dbReference type="SUPFAM" id="SSF51569">
    <property type="entry name" value="Aldolase"/>
    <property type="match status" value="1"/>
</dbReference>
<dbReference type="Pfam" id="PF08502">
    <property type="entry name" value="LeuA_dimer"/>
    <property type="match status" value="1"/>
</dbReference>
<dbReference type="InterPro" id="IPR036230">
    <property type="entry name" value="LeuA_allosteric_dom_sf"/>
</dbReference>
<dbReference type="InterPro" id="IPR002034">
    <property type="entry name" value="AIPM/Hcit_synth_CS"/>
</dbReference>
<dbReference type="InterPro" id="IPR054691">
    <property type="entry name" value="LeuA/HCS_post-cat"/>
</dbReference>
<evidence type="ECO:0000256" key="2">
    <source>
        <dbReference type="ARBA" id="ARBA00004689"/>
    </source>
</evidence>
<evidence type="ECO:0000256" key="8">
    <source>
        <dbReference type="ARBA" id="ARBA00023304"/>
    </source>
</evidence>
<comment type="similarity">
    <text evidence="3 10">Belongs to the alpha-IPM synthase/homocitrate synthase family.</text>
</comment>
<dbReference type="Gene3D" id="3.30.160.270">
    <property type="match status" value="1"/>
</dbReference>
<evidence type="ECO:0000256" key="3">
    <source>
        <dbReference type="ARBA" id="ARBA00006154"/>
    </source>
</evidence>
<dbReference type="FunFam" id="3.20.20.70:FF:000010">
    <property type="entry name" value="2-isopropylmalate synthase"/>
    <property type="match status" value="1"/>
</dbReference>
<gene>
    <name evidence="12" type="ORF">OdinLCB4_000365</name>
</gene>
<accession>A0AAF0D3X0</accession>
<keyword evidence="5" id="KW-0432">Leucine biosynthesis</keyword>
<evidence type="ECO:0000256" key="6">
    <source>
        <dbReference type="ARBA" id="ARBA00022605"/>
    </source>
</evidence>
<dbReference type="SMART" id="SM00917">
    <property type="entry name" value="LeuA_dimer"/>
    <property type="match status" value="1"/>
</dbReference>
<proteinExistence type="inferred from homology"/>
<comment type="pathway">
    <text evidence="2">Amino-acid biosynthesis; L-leucine biosynthesis; L-leucine from 3-methyl-2-oxobutanoate: step 1/4.</text>
</comment>
<keyword evidence="8" id="KW-0100">Branched-chain amino acid biosynthesis</keyword>
<dbReference type="InterPro" id="IPR013709">
    <property type="entry name" value="2-isopropylmalate_synth_dimer"/>
</dbReference>
<dbReference type="AlphaFoldDB" id="A0AAF0D3X0"/>
<feature type="domain" description="Pyruvate carboxyltransferase" evidence="11">
    <location>
        <begin position="12"/>
        <end position="263"/>
    </location>
</feature>
<dbReference type="Gene3D" id="3.20.20.70">
    <property type="entry name" value="Aldolase class I"/>
    <property type="match status" value="1"/>
</dbReference>
<dbReference type="Gene3D" id="1.10.238.260">
    <property type="match status" value="1"/>
</dbReference>
<dbReference type="KEGG" id="oyw:OdinLCB4_000365"/>
<dbReference type="NCBIfam" id="TIGR02090">
    <property type="entry name" value="LEU1_arch"/>
    <property type="match status" value="1"/>
</dbReference>
<dbReference type="Pfam" id="PF00682">
    <property type="entry name" value="HMGL-like"/>
    <property type="match status" value="1"/>
</dbReference>
<dbReference type="PANTHER" id="PTHR10277">
    <property type="entry name" value="HOMOCITRATE SYNTHASE-RELATED"/>
    <property type="match status" value="1"/>
</dbReference>
<dbReference type="NCBIfam" id="NF002086">
    <property type="entry name" value="PRK00915.1-3"/>
    <property type="match status" value="1"/>
</dbReference>
<name>A0AAF0D3X0_ODILC</name>
<dbReference type="FunFam" id="1.10.238.260:FF:000001">
    <property type="entry name" value="2-isopropylmalate synthase"/>
    <property type="match status" value="1"/>
</dbReference>
<reference evidence="12" key="2">
    <citation type="journal article" date="2022" name="Nat. Microbiol.">
        <title>A closed Candidatus Odinarchaeum chromosome exposes Asgard archaeal viruses.</title>
        <authorList>
            <person name="Tamarit D."/>
            <person name="Caceres E.F."/>
            <person name="Krupovic M."/>
            <person name="Nijland R."/>
            <person name="Eme L."/>
            <person name="Robinson N.P."/>
            <person name="Ettema T.J.G."/>
        </authorList>
    </citation>
    <scope>NUCLEOTIDE SEQUENCE</scope>
    <source>
        <strain evidence="12">LCB_4</strain>
    </source>
</reference>
<organism evidence="12 13">
    <name type="scientific">Odinarchaeota yellowstonii (strain LCB_4)</name>
    <dbReference type="NCBI Taxonomy" id="1841599"/>
    <lineage>
        <taxon>Archaea</taxon>
        <taxon>Promethearchaeati</taxon>
        <taxon>Candidatus Odinarchaeota</taxon>
        <taxon>Candidatus Odinarchaeia</taxon>
        <taxon>Candidatus Odinarchaeales</taxon>
        <taxon>Candidatus Odinarchaeaceae</taxon>
        <taxon>Candidatus Odinarchaeum</taxon>
    </lineage>
</organism>
<dbReference type="InterPro" id="IPR050073">
    <property type="entry name" value="2-IPM_HCS-like"/>
</dbReference>
<evidence type="ECO:0000256" key="9">
    <source>
        <dbReference type="ARBA" id="ARBA00030312"/>
    </source>
</evidence>
<dbReference type="EMBL" id="CP091871">
    <property type="protein sequence ID" value="WEU41103.1"/>
    <property type="molecule type" value="Genomic_DNA"/>
</dbReference>
<evidence type="ECO:0000256" key="1">
    <source>
        <dbReference type="ARBA" id="ARBA00000064"/>
    </source>
</evidence>
<dbReference type="EC" id="2.3.3.13" evidence="4"/>
<dbReference type="NCBIfam" id="NF002085">
    <property type="entry name" value="PRK00915.1-2"/>
    <property type="match status" value="1"/>
</dbReference>
<evidence type="ECO:0000256" key="10">
    <source>
        <dbReference type="RuleBase" id="RU003523"/>
    </source>
</evidence>
<dbReference type="SUPFAM" id="SSF110921">
    <property type="entry name" value="2-isopropylmalate synthase LeuA, allosteric (dimerisation) domain"/>
    <property type="match status" value="1"/>
</dbReference>
<comment type="catalytic activity">
    <reaction evidence="1">
        <text>3-methyl-2-oxobutanoate + acetyl-CoA + H2O = (2S)-2-isopropylmalate + CoA + H(+)</text>
        <dbReference type="Rhea" id="RHEA:21524"/>
        <dbReference type="ChEBI" id="CHEBI:1178"/>
        <dbReference type="ChEBI" id="CHEBI:11851"/>
        <dbReference type="ChEBI" id="CHEBI:15377"/>
        <dbReference type="ChEBI" id="CHEBI:15378"/>
        <dbReference type="ChEBI" id="CHEBI:57287"/>
        <dbReference type="ChEBI" id="CHEBI:57288"/>
        <dbReference type="EC" id="2.3.3.13"/>
    </reaction>
</comment>
<dbReference type="PROSITE" id="PS00815">
    <property type="entry name" value="AIPM_HOMOCIT_SYNTH_1"/>
    <property type="match status" value="1"/>
</dbReference>
<evidence type="ECO:0000313" key="12">
    <source>
        <dbReference type="EMBL" id="WEU41103.1"/>
    </source>
</evidence>
<dbReference type="InterPro" id="IPR013785">
    <property type="entry name" value="Aldolase_TIM"/>
</dbReference>
<evidence type="ECO:0000256" key="4">
    <source>
        <dbReference type="ARBA" id="ARBA00012973"/>
    </source>
</evidence>
<dbReference type="CDD" id="cd07940">
    <property type="entry name" value="DRE_TIM_IPMS"/>
    <property type="match status" value="1"/>
</dbReference>
<dbReference type="GO" id="GO:0003852">
    <property type="term" value="F:2-isopropylmalate synthase activity"/>
    <property type="evidence" value="ECO:0007669"/>
    <property type="project" value="UniProtKB-EC"/>
</dbReference>
<dbReference type="PANTHER" id="PTHR10277:SF9">
    <property type="entry name" value="2-ISOPROPYLMALATE SYNTHASE 1, CHLOROPLASTIC-RELATED"/>
    <property type="match status" value="1"/>
</dbReference>
<dbReference type="Proteomes" id="UP000186851">
    <property type="component" value="Chromosome"/>
</dbReference>
<keyword evidence="12" id="KW-0012">Acyltransferase</keyword>
<evidence type="ECO:0000259" key="11">
    <source>
        <dbReference type="PROSITE" id="PS50991"/>
    </source>
</evidence>
<dbReference type="InterPro" id="IPR000891">
    <property type="entry name" value="PYR_CT"/>
</dbReference>
<sequence>MPFSFNNLPEKVYIFDTTLRDGEQTPGVALTIDEKIEIAHLLDELRVDVIEAGFPIASEGEAKAVQKIANEGLKAKICALARTKKEDIDKAIDCGVSRIHTFIATSEIHMKYKLHMEPSQVLEKAVWAVEYIKDHGIEVEFSAEDATRTRLEFLKEVFTKVTEAGASYLDIPDTVGVAIPIAMKKIVSEVRTITKANISVHCHNDMGLAVANTLAGIEEGAIQPHCCVNGLGERAGNAALEEVAVALKYMYGVKLNLDYSKIYETSQKIMRLTGVPLAPNKAVVGANAFSHESGIHAHGVIESPMTYEPISPEDIGAKSRILAGKQSGAHGIGKILENLGFKYTPEQLKLIVEKIKMLGDKGITVTEADISSIARSVIQSLPPHMKKIKLEDILVVTGNKINPTATVKLHIGGKPVIVAANGVGPIDAAINAIRNASEEVAPFKLKEFRLEAITGGTQAVAETIVTIEDEKKRSFTSRGSSEDIVIAGVEAIIEAINKLMAES</sequence>
<evidence type="ECO:0000256" key="7">
    <source>
        <dbReference type="ARBA" id="ARBA00022679"/>
    </source>
</evidence>
<evidence type="ECO:0000313" key="13">
    <source>
        <dbReference type="Proteomes" id="UP000186851"/>
    </source>
</evidence>
<evidence type="ECO:0000256" key="5">
    <source>
        <dbReference type="ARBA" id="ARBA00022430"/>
    </source>
</evidence>
<keyword evidence="6" id="KW-0028">Amino-acid biosynthesis</keyword>
<dbReference type="PROSITE" id="PS00816">
    <property type="entry name" value="AIPM_HOMOCIT_SYNTH_2"/>
    <property type="match status" value="1"/>
</dbReference>
<protein>
    <recommendedName>
        <fullName evidence="4">2-isopropylmalate synthase</fullName>
        <ecNumber evidence="4">2.3.3.13</ecNumber>
    </recommendedName>
    <alternativeName>
        <fullName evidence="9">Alpha-isopropylmalate synthase</fullName>
    </alternativeName>
</protein>
<dbReference type="PROSITE" id="PS50991">
    <property type="entry name" value="PYR_CT"/>
    <property type="match status" value="1"/>
</dbReference>
<reference evidence="12" key="1">
    <citation type="journal article" date="2017" name="Nature">
        <title>Asgard archaea illuminate the origin of eukaryotic cellular complexity.</title>
        <authorList>
            <person name="Zaremba-Niedzwiedzka K."/>
            <person name="Caceres E.F."/>
            <person name="Saw J.H."/>
            <person name="Backstrom D."/>
            <person name="Juzokaite L."/>
            <person name="Vancaester E."/>
            <person name="Seitz K.W."/>
            <person name="Anantharaman K."/>
            <person name="Starnawski P."/>
            <person name="Kjeldsen K.U."/>
            <person name="Scott M.B."/>
            <person name="Nunoura T."/>
            <person name="Banfield J.F."/>
            <person name="Schramm A."/>
            <person name="Baker B.J."/>
            <person name="Spang A."/>
            <person name="Ettema T.J.G."/>
        </authorList>
    </citation>
    <scope>NUCLEOTIDE SEQUENCE</scope>
    <source>
        <strain evidence="12">LCB_4</strain>
    </source>
</reference>
<dbReference type="Pfam" id="PF22617">
    <property type="entry name" value="HCS_D2"/>
    <property type="match status" value="1"/>
</dbReference>